<comment type="caution">
    <text evidence="2">The sequence shown here is derived from an EMBL/GenBank/DDBJ whole genome shotgun (WGS) entry which is preliminary data.</text>
</comment>
<reference evidence="2 3" key="1">
    <citation type="submission" date="2018-11" db="EMBL/GenBank/DDBJ databases">
        <title>Genome assembly of Steccherinum ochraceum LE-BIN_3174, the white-rot fungus of the Steccherinaceae family (The Residual Polyporoid clade, Polyporales, Basidiomycota).</title>
        <authorList>
            <person name="Fedorova T.V."/>
            <person name="Glazunova O.A."/>
            <person name="Landesman E.O."/>
            <person name="Moiseenko K.V."/>
            <person name="Psurtseva N.V."/>
            <person name="Savinova O.S."/>
            <person name="Shakhova N.V."/>
            <person name="Tyazhelova T.V."/>
            <person name="Vasina D.V."/>
        </authorList>
    </citation>
    <scope>NUCLEOTIDE SEQUENCE [LARGE SCALE GENOMIC DNA]</scope>
    <source>
        <strain evidence="2 3">LE-BIN_3174</strain>
    </source>
</reference>
<accession>A0A4R0QZV9</accession>
<evidence type="ECO:0000313" key="2">
    <source>
        <dbReference type="EMBL" id="TCD59882.1"/>
    </source>
</evidence>
<keyword evidence="1" id="KW-0732">Signal</keyword>
<name>A0A4R0QZV9_9APHY</name>
<organism evidence="2 3">
    <name type="scientific">Steccherinum ochraceum</name>
    <dbReference type="NCBI Taxonomy" id="92696"/>
    <lineage>
        <taxon>Eukaryota</taxon>
        <taxon>Fungi</taxon>
        <taxon>Dikarya</taxon>
        <taxon>Basidiomycota</taxon>
        <taxon>Agaricomycotina</taxon>
        <taxon>Agaricomycetes</taxon>
        <taxon>Polyporales</taxon>
        <taxon>Steccherinaceae</taxon>
        <taxon>Steccherinum</taxon>
    </lineage>
</organism>
<evidence type="ECO:0000313" key="3">
    <source>
        <dbReference type="Proteomes" id="UP000292702"/>
    </source>
</evidence>
<gene>
    <name evidence="2" type="ORF">EIP91_011267</name>
</gene>
<sequence length="148" mass="16197">MKASLFLITLCAIVTSSIFAAPLPLFPELLTRRGVLPRHVDALVARDLNAALLARLYEEDNAVFARYLVHLDTPTGSETFKTGGGTDNTEVDEDVTGKVTKIIPGPPGRRSFRDEGADFATKRALASRQLKALEAIVKRVADEFRDLD</sequence>
<evidence type="ECO:0000256" key="1">
    <source>
        <dbReference type="SAM" id="SignalP"/>
    </source>
</evidence>
<protein>
    <submittedName>
        <fullName evidence="2">Uncharacterized protein</fullName>
    </submittedName>
</protein>
<dbReference type="EMBL" id="RWJN01000712">
    <property type="protein sequence ID" value="TCD59882.1"/>
    <property type="molecule type" value="Genomic_DNA"/>
</dbReference>
<feature type="chain" id="PRO_5020710302" evidence="1">
    <location>
        <begin position="21"/>
        <end position="148"/>
    </location>
</feature>
<dbReference type="AlphaFoldDB" id="A0A4R0QZV9"/>
<proteinExistence type="predicted"/>
<keyword evidence="3" id="KW-1185">Reference proteome</keyword>
<feature type="signal peptide" evidence="1">
    <location>
        <begin position="1"/>
        <end position="20"/>
    </location>
</feature>
<dbReference type="Proteomes" id="UP000292702">
    <property type="component" value="Unassembled WGS sequence"/>
</dbReference>